<dbReference type="STRING" id="1219032.GCA_001515545_02841"/>
<evidence type="ECO:0000259" key="2">
    <source>
        <dbReference type="Pfam" id="PF01464"/>
    </source>
</evidence>
<gene>
    <name evidence="4" type="ORF">CRM82_08795</name>
</gene>
<dbReference type="Pfam" id="PF13511">
    <property type="entry name" value="DUF4124"/>
    <property type="match status" value="1"/>
</dbReference>
<protein>
    <submittedName>
        <fullName evidence="4">Lytic transglycosylase domain-containing protein</fullName>
    </submittedName>
</protein>
<sequence>MPLSFIAWLQTLRAWPQHAARPAGLRLCGERGLRARYRRLLLTLWLSAAAALALPGAARADIWAYVDGQGVTHFAAEPLDERYRLFFQGDDFDSQRDGTPRHAGSGSGLKVDAASVASAGKLAAYFSSSAQYQRVRRHVEHTAQNTGLDYELLKALIATESGFDVDVVSPKGAVGLMQLLPATAERFGVRADARRSVAAKLTDPATNLQAGARYLKYLIAMFPGRLDLALAAYNAGENAVKRFGQAIPPYKETQNYVRTVLALYEQLQPGASAAAARGGRQAAIPGTGRVRMELRGDQPAADLSTTPNFLP</sequence>
<dbReference type="SUPFAM" id="SSF53955">
    <property type="entry name" value="Lysozyme-like"/>
    <property type="match status" value="1"/>
</dbReference>
<accession>A0A2A7UU09</accession>
<dbReference type="PANTHER" id="PTHR37423:SF2">
    <property type="entry name" value="MEMBRANE-BOUND LYTIC MUREIN TRANSGLYCOSYLASE C"/>
    <property type="match status" value="1"/>
</dbReference>
<dbReference type="Proteomes" id="UP000220246">
    <property type="component" value="Unassembled WGS sequence"/>
</dbReference>
<dbReference type="InterPro" id="IPR025392">
    <property type="entry name" value="DUF4124"/>
</dbReference>
<evidence type="ECO:0000313" key="5">
    <source>
        <dbReference type="Proteomes" id="UP000220246"/>
    </source>
</evidence>
<evidence type="ECO:0000259" key="3">
    <source>
        <dbReference type="Pfam" id="PF13511"/>
    </source>
</evidence>
<keyword evidence="5" id="KW-1185">Reference proteome</keyword>
<organism evidence="4 5">
    <name type="scientific">Comamonas terrigena</name>
    <dbReference type="NCBI Taxonomy" id="32013"/>
    <lineage>
        <taxon>Bacteria</taxon>
        <taxon>Pseudomonadati</taxon>
        <taxon>Pseudomonadota</taxon>
        <taxon>Betaproteobacteria</taxon>
        <taxon>Burkholderiales</taxon>
        <taxon>Comamonadaceae</taxon>
        <taxon>Comamonas</taxon>
    </lineage>
</organism>
<dbReference type="InterPro" id="IPR008258">
    <property type="entry name" value="Transglycosylase_SLT_dom_1"/>
</dbReference>
<dbReference type="Gene3D" id="1.10.530.10">
    <property type="match status" value="1"/>
</dbReference>
<proteinExistence type="inferred from homology"/>
<dbReference type="GeneID" id="80800699"/>
<feature type="domain" description="Transglycosylase SLT" evidence="2">
    <location>
        <begin position="141"/>
        <end position="243"/>
    </location>
</feature>
<feature type="domain" description="DUF4124" evidence="3">
    <location>
        <begin position="49"/>
        <end position="78"/>
    </location>
</feature>
<dbReference type="InterPro" id="IPR023346">
    <property type="entry name" value="Lysozyme-like_dom_sf"/>
</dbReference>
<dbReference type="AlphaFoldDB" id="A0A2A7UU09"/>
<comment type="similarity">
    <text evidence="1">Belongs to the transglycosylase Slt family.</text>
</comment>
<dbReference type="EMBL" id="PDEA01000001">
    <property type="protein sequence ID" value="PEH88686.1"/>
    <property type="molecule type" value="Genomic_DNA"/>
</dbReference>
<dbReference type="OrthoDB" id="9815002at2"/>
<evidence type="ECO:0000256" key="1">
    <source>
        <dbReference type="ARBA" id="ARBA00007734"/>
    </source>
</evidence>
<reference evidence="5" key="1">
    <citation type="submission" date="2017-09" db="EMBL/GenBank/DDBJ databases">
        <title>FDA dAtabase for Regulatory Grade micrObial Sequences (FDA-ARGOS): Supporting development and validation of Infectious Disease Dx tests.</title>
        <authorList>
            <person name="Minogue T."/>
            <person name="Wolcott M."/>
            <person name="Wasieloski L."/>
            <person name="Aguilar W."/>
            <person name="Moore D."/>
            <person name="Tallon L."/>
            <person name="Sadzewicz L."/>
            <person name="Ott S."/>
            <person name="Zhao X."/>
            <person name="Nagaraj S."/>
            <person name="Vavikolanu K."/>
            <person name="Aluvathingal J."/>
            <person name="Nadendla S."/>
            <person name="Sichtig H."/>
        </authorList>
    </citation>
    <scope>NUCLEOTIDE SEQUENCE [LARGE SCALE GENOMIC DNA]</scope>
    <source>
        <strain evidence="5">FDAARGOS_394</strain>
    </source>
</reference>
<dbReference type="Pfam" id="PF01464">
    <property type="entry name" value="SLT"/>
    <property type="match status" value="1"/>
</dbReference>
<evidence type="ECO:0000313" key="4">
    <source>
        <dbReference type="EMBL" id="PEH88686.1"/>
    </source>
</evidence>
<dbReference type="CDD" id="cd00254">
    <property type="entry name" value="LT-like"/>
    <property type="match status" value="1"/>
</dbReference>
<dbReference type="RefSeq" id="WP_066539161.1">
    <property type="nucleotide sequence ID" value="NZ_PDEA01000001.1"/>
</dbReference>
<dbReference type="PANTHER" id="PTHR37423">
    <property type="entry name" value="SOLUBLE LYTIC MUREIN TRANSGLYCOSYLASE-RELATED"/>
    <property type="match status" value="1"/>
</dbReference>
<comment type="caution">
    <text evidence="4">The sequence shown here is derived from an EMBL/GenBank/DDBJ whole genome shotgun (WGS) entry which is preliminary data.</text>
</comment>
<name>A0A2A7UU09_COMTR</name>